<accession>A0A7S9LUJ2</accession>
<gene>
    <name evidence="1" type="ORF">I0K15_07540</name>
</gene>
<dbReference type="AlphaFoldDB" id="A0A7S9LUJ2"/>
<dbReference type="RefSeq" id="WP_196104838.1">
    <property type="nucleotide sequence ID" value="NZ_CP064942.1"/>
</dbReference>
<name>A0A7S9LUJ2_9RHOB</name>
<evidence type="ECO:0000313" key="2">
    <source>
        <dbReference type="Proteomes" id="UP000594800"/>
    </source>
</evidence>
<proteinExistence type="predicted"/>
<keyword evidence="2" id="KW-1185">Reference proteome</keyword>
<organism evidence="1 2">
    <name type="scientific">Pontivivens ytuae</name>
    <dbReference type="NCBI Taxonomy" id="2789856"/>
    <lineage>
        <taxon>Bacteria</taxon>
        <taxon>Pseudomonadati</taxon>
        <taxon>Pseudomonadota</taxon>
        <taxon>Alphaproteobacteria</taxon>
        <taxon>Rhodobacterales</taxon>
        <taxon>Paracoccaceae</taxon>
        <taxon>Pontivivens</taxon>
    </lineage>
</organism>
<dbReference type="EMBL" id="CP064942">
    <property type="protein sequence ID" value="QPH55576.1"/>
    <property type="molecule type" value="Genomic_DNA"/>
</dbReference>
<protein>
    <submittedName>
        <fullName evidence="1">Uncharacterized protein</fullName>
    </submittedName>
</protein>
<dbReference type="KEGG" id="poz:I0K15_07540"/>
<dbReference type="Proteomes" id="UP000594800">
    <property type="component" value="Chromosome"/>
</dbReference>
<reference evidence="1 2" key="1">
    <citation type="submission" date="2020-11" db="EMBL/GenBank/DDBJ databases">
        <title>Description of Pontivivens ytuae sp. nov. isolated from deep sea sediment of Mariana Trench.</title>
        <authorList>
            <person name="Wang Z."/>
            <person name="Sun Q.-L."/>
            <person name="Xu X.-D."/>
            <person name="Tang Y.-Z."/>
            <person name="Zhang J."/>
        </authorList>
    </citation>
    <scope>NUCLEOTIDE SEQUENCE [LARGE SCALE GENOMIC DNA]</scope>
    <source>
        <strain evidence="1 2">MT2928</strain>
    </source>
</reference>
<evidence type="ECO:0000313" key="1">
    <source>
        <dbReference type="EMBL" id="QPH55576.1"/>
    </source>
</evidence>
<sequence>MLDRTDFAETPEWRCHLGPGHVIAFAFPHADADEDEDCQAPKTRPCLVLDVEARDDERLALIAYGTSARTAANKGLEIHVRRIEDRLAAGLTKRTRFVCARRQLVPLRHPGFRLSAATGSPVLGRLAGNPMSVMNALRERLRAQGEVAAAFRSREPKHVAAARSRDLILQ</sequence>